<evidence type="ECO:0000313" key="2">
    <source>
        <dbReference type="EMBL" id="KKN51192.1"/>
    </source>
</evidence>
<evidence type="ECO:0000256" key="1">
    <source>
        <dbReference type="SAM" id="Phobius"/>
    </source>
</evidence>
<proteinExistence type="predicted"/>
<name>A0A0F9RN10_9ZZZZ</name>
<dbReference type="AlphaFoldDB" id="A0A0F9RN10"/>
<sequence>MKFSYQSRITASALFMLLVTLLIMAALWFPRTDRTI</sequence>
<protein>
    <submittedName>
        <fullName evidence="2">Uncharacterized protein</fullName>
    </submittedName>
</protein>
<feature type="non-terminal residue" evidence="2">
    <location>
        <position position="36"/>
    </location>
</feature>
<keyword evidence="1" id="KW-1133">Transmembrane helix</keyword>
<keyword evidence="1" id="KW-0472">Membrane</keyword>
<dbReference type="EMBL" id="LAZR01001075">
    <property type="protein sequence ID" value="KKN51192.1"/>
    <property type="molecule type" value="Genomic_DNA"/>
</dbReference>
<organism evidence="2">
    <name type="scientific">marine sediment metagenome</name>
    <dbReference type="NCBI Taxonomy" id="412755"/>
    <lineage>
        <taxon>unclassified sequences</taxon>
        <taxon>metagenomes</taxon>
        <taxon>ecological metagenomes</taxon>
    </lineage>
</organism>
<gene>
    <name evidence="2" type="ORF">LCGC14_0625320</name>
</gene>
<accession>A0A0F9RN10</accession>
<comment type="caution">
    <text evidence="2">The sequence shown here is derived from an EMBL/GenBank/DDBJ whole genome shotgun (WGS) entry which is preliminary data.</text>
</comment>
<feature type="transmembrane region" description="Helical" evidence="1">
    <location>
        <begin position="12"/>
        <end position="30"/>
    </location>
</feature>
<reference evidence="2" key="1">
    <citation type="journal article" date="2015" name="Nature">
        <title>Complex archaea that bridge the gap between prokaryotes and eukaryotes.</title>
        <authorList>
            <person name="Spang A."/>
            <person name="Saw J.H."/>
            <person name="Jorgensen S.L."/>
            <person name="Zaremba-Niedzwiedzka K."/>
            <person name="Martijn J."/>
            <person name="Lind A.E."/>
            <person name="van Eijk R."/>
            <person name="Schleper C."/>
            <person name="Guy L."/>
            <person name="Ettema T.J."/>
        </authorList>
    </citation>
    <scope>NUCLEOTIDE SEQUENCE</scope>
</reference>
<keyword evidence="1" id="KW-0812">Transmembrane</keyword>